<proteinExistence type="inferred from homology"/>
<dbReference type="InterPro" id="IPR035892">
    <property type="entry name" value="C2_domain_sf"/>
</dbReference>
<keyword evidence="2" id="KW-0677">Repeat</keyword>
<protein>
    <submittedName>
        <fullName evidence="4">Synaptotagmin-2</fullName>
    </submittedName>
</protein>
<comment type="similarity">
    <text evidence="1">Belongs to the synaptotagmin family.</text>
</comment>
<dbReference type="PANTHER" id="PTHR10024">
    <property type="entry name" value="SYNAPTOTAGMIN"/>
    <property type="match status" value="1"/>
</dbReference>
<dbReference type="Gene3D" id="2.60.40.150">
    <property type="entry name" value="C2 domain"/>
    <property type="match status" value="2"/>
</dbReference>
<dbReference type="Proteomes" id="UP000319801">
    <property type="component" value="Unassembled WGS sequence"/>
</dbReference>
<dbReference type="EMBL" id="VCAZ01000083">
    <property type="protein sequence ID" value="TSQ24032.1"/>
    <property type="molecule type" value="Genomic_DNA"/>
</dbReference>
<dbReference type="GO" id="GO:0005544">
    <property type="term" value="F:calcium-dependent phospholipid binding"/>
    <property type="evidence" value="ECO:0007669"/>
    <property type="project" value="TreeGrafter"/>
</dbReference>
<evidence type="ECO:0000256" key="1">
    <source>
        <dbReference type="ARBA" id="ARBA00006996"/>
    </source>
</evidence>
<dbReference type="FunFam" id="2.60.40.150:FF:000016">
    <property type="entry name" value="Synaptotagmin 1"/>
    <property type="match status" value="1"/>
</dbReference>
<dbReference type="AlphaFoldDB" id="A0A556UZR9"/>
<evidence type="ECO:0000313" key="4">
    <source>
        <dbReference type="EMBL" id="TSQ24032.1"/>
    </source>
</evidence>
<dbReference type="InterPro" id="IPR001565">
    <property type="entry name" value="Synaptotagmin"/>
</dbReference>
<feature type="domain" description="C2" evidence="3">
    <location>
        <begin position="19"/>
        <end position="138"/>
    </location>
</feature>
<dbReference type="GO" id="GO:0048488">
    <property type="term" value="P:synaptic vesicle endocytosis"/>
    <property type="evidence" value="ECO:0007669"/>
    <property type="project" value="TreeGrafter"/>
</dbReference>
<keyword evidence="5" id="KW-1185">Reference proteome</keyword>
<gene>
    <name evidence="4" type="ORF">Baya_11599</name>
</gene>
<sequence>MTVIRQEEAKQEEEKEQEFFGKLEYTLDYNFTENQLIVGVLQAQDLPAMDIGGTSDPYVKVYMLPDKKKKFETKVQRKNLCPVFNETFVFKTPFNDLAGQTLVLQVFDFDRFGKHDVIGEINIPMNSVDLGQPIHEWKDLLGGQKEEKVQVLITVYDYDKLGSNDAIGKCWIGYGASGVGLRHWSDMLANPRRPIAQWHTLLPEEEVDAALKAPIR</sequence>
<dbReference type="SMART" id="SM00239">
    <property type="entry name" value="C2"/>
    <property type="match status" value="1"/>
</dbReference>
<dbReference type="PROSITE" id="PS50004">
    <property type="entry name" value="C2"/>
    <property type="match status" value="1"/>
</dbReference>
<dbReference type="GO" id="GO:0001786">
    <property type="term" value="F:phosphatidylserine binding"/>
    <property type="evidence" value="ECO:0007669"/>
    <property type="project" value="TreeGrafter"/>
</dbReference>
<dbReference type="OrthoDB" id="67700at2759"/>
<dbReference type="PANTHER" id="PTHR10024:SF217">
    <property type="entry name" value="SYNAPTOTAGMIN V"/>
    <property type="match status" value="1"/>
</dbReference>
<dbReference type="GO" id="GO:0005509">
    <property type="term" value="F:calcium ion binding"/>
    <property type="evidence" value="ECO:0007669"/>
    <property type="project" value="TreeGrafter"/>
</dbReference>
<dbReference type="GO" id="GO:0030672">
    <property type="term" value="C:synaptic vesicle membrane"/>
    <property type="evidence" value="ECO:0007669"/>
    <property type="project" value="TreeGrafter"/>
</dbReference>
<comment type="caution">
    <text evidence="4">The sequence shown here is derived from an EMBL/GenBank/DDBJ whole genome shotgun (WGS) entry which is preliminary data.</text>
</comment>
<dbReference type="PRINTS" id="PR00399">
    <property type="entry name" value="SYNAPTOTAGMN"/>
</dbReference>
<dbReference type="CDD" id="cd08385">
    <property type="entry name" value="C2A_Synaptotagmin-1-5-6-9-10"/>
    <property type="match status" value="1"/>
</dbReference>
<dbReference type="GO" id="GO:0030276">
    <property type="term" value="F:clathrin binding"/>
    <property type="evidence" value="ECO:0007669"/>
    <property type="project" value="TreeGrafter"/>
</dbReference>
<dbReference type="GO" id="GO:0030424">
    <property type="term" value="C:axon"/>
    <property type="evidence" value="ECO:0007669"/>
    <property type="project" value="TreeGrafter"/>
</dbReference>
<dbReference type="GO" id="GO:0000149">
    <property type="term" value="F:SNARE binding"/>
    <property type="evidence" value="ECO:0007669"/>
    <property type="project" value="TreeGrafter"/>
</dbReference>
<name>A0A556UZR9_BAGYA</name>
<evidence type="ECO:0000256" key="2">
    <source>
        <dbReference type="ARBA" id="ARBA00022737"/>
    </source>
</evidence>
<reference evidence="4 5" key="1">
    <citation type="journal article" date="2019" name="Genome Biol. Evol.">
        <title>Whole-Genome Sequencing of the Giant Devil Catfish, Bagarius yarrelli.</title>
        <authorList>
            <person name="Jiang W."/>
            <person name="Lv Y."/>
            <person name="Cheng L."/>
            <person name="Yang K."/>
            <person name="Chao B."/>
            <person name="Wang X."/>
            <person name="Li Y."/>
            <person name="Pan X."/>
            <person name="You X."/>
            <person name="Zhang Y."/>
            <person name="Yang J."/>
            <person name="Li J."/>
            <person name="Zhang X."/>
            <person name="Liu S."/>
            <person name="Sun C."/>
            <person name="Yang J."/>
            <person name="Shi Q."/>
        </authorList>
    </citation>
    <scope>NUCLEOTIDE SEQUENCE [LARGE SCALE GENOMIC DNA]</scope>
    <source>
        <strain evidence="4">JWS20170419001</strain>
        <tissue evidence="4">Muscle</tissue>
    </source>
</reference>
<dbReference type="GO" id="GO:0031045">
    <property type="term" value="C:dense core granule"/>
    <property type="evidence" value="ECO:0007669"/>
    <property type="project" value="TreeGrafter"/>
</dbReference>
<dbReference type="GO" id="GO:0005886">
    <property type="term" value="C:plasma membrane"/>
    <property type="evidence" value="ECO:0007669"/>
    <property type="project" value="TreeGrafter"/>
</dbReference>
<dbReference type="InterPro" id="IPR000008">
    <property type="entry name" value="C2_dom"/>
</dbReference>
<dbReference type="SUPFAM" id="SSF49562">
    <property type="entry name" value="C2 domain (Calcium/lipid-binding domain, CaLB)"/>
    <property type="match status" value="2"/>
</dbReference>
<dbReference type="GO" id="GO:0048791">
    <property type="term" value="P:calcium ion-regulated exocytosis of neurotransmitter"/>
    <property type="evidence" value="ECO:0007669"/>
    <property type="project" value="TreeGrafter"/>
</dbReference>
<dbReference type="PRINTS" id="PR00360">
    <property type="entry name" value="C2DOMAIN"/>
</dbReference>
<organism evidence="4 5">
    <name type="scientific">Bagarius yarrelli</name>
    <name type="common">Goonch</name>
    <name type="synonym">Bagrus yarrelli</name>
    <dbReference type="NCBI Taxonomy" id="175774"/>
    <lineage>
        <taxon>Eukaryota</taxon>
        <taxon>Metazoa</taxon>
        <taxon>Chordata</taxon>
        <taxon>Craniata</taxon>
        <taxon>Vertebrata</taxon>
        <taxon>Euteleostomi</taxon>
        <taxon>Actinopterygii</taxon>
        <taxon>Neopterygii</taxon>
        <taxon>Teleostei</taxon>
        <taxon>Ostariophysi</taxon>
        <taxon>Siluriformes</taxon>
        <taxon>Sisoridae</taxon>
        <taxon>Sisorinae</taxon>
        <taxon>Bagarius</taxon>
    </lineage>
</organism>
<evidence type="ECO:0000313" key="5">
    <source>
        <dbReference type="Proteomes" id="UP000319801"/>
    </source>
</evidence>
<accession>A0A556UZR9</accession>
<dbReference type="Pfam" id="PF00168">
    <property type="entry name" value="C2"/>
    <property type="match status" value="2"/>
</dbReference>
<evidence type="ECO:0000259" key="3">
    <source>
        <dbReference type="PROSITE" id="PS50004"/>
    </source>
</evidence>